<dbReference type="RefSeq" id="WP_016210640.1">
    <property type="nucleotide sequence ID" value="NZ_CP012413.1"/>
</dbReference>
<sequence length="74" mass="8540">MDSIKNEDRTLISAYNEAMRFIANPSKYKVLDPRTLFALEYTWGNKRSLDQANISSFTLFSHFYLVAQGLDTLT</sequence>
<reference evidence="1 2" key="1">
    <citation type="submission" date="2019-04" db="EMBL/GenBank/DDBJ databases">
        <title>Complete genome sequencing of Piscirickettsia salmonis strain Psal-009.</title>
        <authorList>
            <person name="Schober I."/>
            <person name="Bunk B."/>
            <person name="Sproer C."/>
            <person name="Carril G.P."/>
            <person name="Riedel T."/>
            <person name="Flores-Herrera P.A."/>
            <person name="Nourdin-Galindo G."/>
            <person name="Marshall S.H."/>
            <person name="Overmann J."/>
        </authorList>
    </citation>
    <scope>NUCLEOTIDE SEQUENCE [LARGE SCALE GENOMIC DNA]</scope>
    <source>
        <strain evidence="1 2">Psal-009</strain>
    </source>
</reference>
<dbReference type="Proteomes" id="UP000422232">
    <property type="component" value="Chromosome"/>
</dbReference>
<name>A0A9Q5VFK2_PISSA</name>
<protein>
    <submittedName>
        <fullName evidence="1">Uncharacterized protein</fullName>
    </submittedName>
</protein>
<evidence type="ECO:0000313" key="1">
    <source>
        <dbReference type="EMBL" id="QGO04421.1"/>
    </source>
</evidence>
<organism evidence="1 2">
    <name type="scientific">Piscirickettsia salmonis</name>
    <dbReference type="NCBI Taxonomy" id="1238"/>
    <lineage>
        <taxon>Bacteria</taxon>
        <taxon>Pseudomonadati</taxon>
        <taxon>Pseudomonadota</taxon>
        <taxon>Gammaproteobacteria</taxon>
        <taxon>Thiotrichales</taxon>
        <taxon>Piscirickettsiaceae</taxon>
        <taxon>Piscirickettsia</taxon>
    </lineage>
</organism>
<keyword evidence="2" id="KW-1185">Reference proteome</keyword>
<evidence type="ECO:0000313" key="2">
    <source>
        <dbReference type="Proteomes" id="UP000422232"/>
    </source>
</evidence>
<gene>
    <name evidence="1" type="ORF">Psal009_00287</name>
</gene>
<proteinExistence type="predicted"/>
<dbReference type="EMBL" id="CP038908">
    <property type="protein sequence ID" value="QGO04421.1"/>
    <property type="molecule type" value="Genomic_DNA"/>
</dbReference>
<dbReference type="GeneID" id="66739485"/>
<accession>A0A9Q5VFK2</accession>
<dbReference type="AlphaFoldDB" id="A0A9Q5VFK2"/>